<reference evidence="1 3" key="1">
    <citation type="journal article" date="2014" name="BMC Genomics">
        <title>Oil accumulation mechanisms of the oleaginous microalga Chlorella protothecoides revealed through its genome, transcriptomes, and proteomes.</title>
        <authorList>
            <person name="Gao C."/>
            <person name="Wang Y."/>
            <person name="Shen Y."/>
            <person name="Yan D."/>
            <person name="He X."/>
            <person name="Dai J."/>
            <person name="Wu Q."/>
        </authorList>
    </citation>
    <scope>NUCLEOTIDE SEQUENCE [LARGE SCALE GENOMIC DNA]</scope>
    <source>
        <strain evidence="1 3">0710</strain>
    </source>
</reference>
<proteinExistence type="predicted"/>
<dbReference type="RefSeq" id="XP_011396284.1">
    <property type="nucleotide sequence ID" value="XM_011397982.1"/>
</dbReference>
<dbReference type="GeneID" id="23612501"/>
<evidence type="ECO:0000313" key="2">
    <source>
        <dbReference type="EMBL" id="RMZ55136.1"/>
    </source>
</evidence>
<sequence length="351" mass="40264">MYVFSNTDPEYITNLRFFVQFAISKDDRCDYVIVVQTDADKATPDLPDLPPNARYLHHANECYDWGTIGWAINVAGVDTRPYSFFIFMNSSVRGPFIPPYAKDMIKWQDVLIGRIDARVKLVGPTISCEGSPPGGRVREKWRVNPHVQSYVLATDQVGLRIWLQDAKVFQCWHSMWDVIWHGELGSSLAILKAGYNLDSLMLRYQGVDWQDHANWACNAQANPYGEHYMDGQSLDPYEVMFVKVKERVLQNEWSFAQSAVYMSRVITDQASGSLDVLSNAYRANPAPFREQRIGYLLQRGPECFDFEYYLAQNSDLSHIKTKDEAWRLFLRGGAFEGRSFRFTCESGIKAP</sequence>
<reference evidence="4" key="2">
    <citation type="journal article" date="2018" name="Algal Res.">
        <title>Characterization of plant carbon substrate utilization by Auxenochlorella protothecoides.</title>
        <authorList>
            <person name="Vogler B.W."/>
            <person name="Starkenburg S.R."/>
            <person name="Sudasinghe N."/>
            <person name="Schambach J.Y."/>
            <person name="Rollin J.A."/>
            <person name="Pattathil S."/>
            <person name="Barry A.N."/>
        </authorList>
    </citation>
    <scope>NUCLEOTIDE SEQUENCE [LARGE SCALE GENOMIC DNA]</scope>
    <source>
        <strain evidence="4">UTEX 25</strain>
    </source>
</reference>
<dbReference type="STRING" id="3075.A0A087SCG0"/>
<organism evidence="1 3">
    <name type="scientific">Auxenochlorella protothecoides</name>
    <name type="common">Green microalga</name>
    <name type="synonym">Chlorella protothecoides</name>
    <dbReference type="NCBI Taxonomy" id="3075"/>
    <lineage>
        <taxon>Eukaryota</taxon>
        <taxon>Viridiplantae</taxon>
        <taxon>Chlorophyta</taxon>
        <taxon>core chlorophytes</taxon>
        <taxon>Trebouxiophyceae</taxon>
        <taxon>Chlorellales</taxon>
        <taxon>Chlorellaceae</taxon>
        <taxon>Auxenochlorella</taxon>
    </lineage>
</organism>
<dbReference type="Proteomes" id="UP000279271">
    <property type="component" value="Unassembled WGS sequence"/>
</dbReference>
<evidence type="ECO:0000313" key="4">
    <source>
        <dbReference type="Proteomes" id="UP000279271"/>
    </source>
</evidence>
<name>A0A087SCG0_AUXPR</name>
<reference evidence="2" key="4">
    <citation type="submission" date="2018-11" db="EMBL/GenBank/DDBJ databases">
        <title>Characterization of plant carbon substrate utilization by Auxenochlorella protothecoides.</title>
        <authorList>
            <person name="Vogler B.W."/>
            <person name="Starkenburg S.R."/>
            <person name="Sudasinghe N."/>
            <person name="Schambach J.Y."/>
            <person name="Rollin J.A."/>
            <person name="Pattathil S."/>
            <person name="Barry A.N."/>
        </authorList>
    </citation>
    <scope>NUCLEOTIDE SEQUENCE [LARGE SCALE GENOMIC DNA]</scope>
    <source>
        <strain evidence="2">UTEX 25</strain>
    </source>
</reference>
<dbReference type="KEGG" id="apro:F751_1110"/>
<dbReference type="AlphaFoldDB" id="A0A087SCG0"/>
<dbReference type="EMBL" id="KL662090">
    <property type="protein sequence ID" value="KFM23414.1"/>
    <property type="molecule type" value="Genomic_DNA"/>
</dbReference>
<evidence type="ECO:0000313" key="1">
    <source>
        <dbReference type="EMBL" id="KFM23414.1"/>
    </source>
</evidence>
<reference evidence="2" key="3">
    <citation type="submission" date="2018-10" db="EMBL/GenBank/DDBJ databases">
        <authorList>
            <person name="Hovde B."/>
            <person name="Zhang X."/>
        </authorList>
    </citation>
    <scope>NUCLEOTIDE SEQUENCE [LARGE SCALE GENOMIC DNA]</scope>
    <source>
        <strain evidence="2">UTEX 25</strain>
    </source>
</reference>
<gene>
    <name evidence="2" type="ORF">APUTEX25_005414</name>
    <name evidence="1" type="ORF">F751_1110</name>
</gene>
<dbReference type="OrthoDB" id="526941at2759"/>
<evidence type="ECO:0000313" key="3">
    <source>
        <dbReference type="Proteomes" id="UP000028924"/>
    </source>
</evidence>
<protein>
    <submittedName>
        <fullName evidence="1">Uncharacterized protein</fullName>
    </submittedName>
</protein>
<dbReference type="eggNOG" id="ENOG502SB3R">
    <property type="taxonomic scope" value="Eukaryota"/>
</dbReference>
<dbReference type="Proteomes" id="UP000028924">
    <property type="component" value="Unassembled WGS sequence"/>
</dbReference>
<keyword evidence="3" id="KW-1185">Reference proteome</keyword>
<accession>A0A087SCG0</accession>
<dbReference type="EMBL" id="QOKY01000169">
    <property type="protein sequence ID" value="RMZ55136.1"/>
    <property type="molecule type" value="Genomic_DNA"/>
</dbReference>